<proteinExistence type="predicted"/>
<gene>
    <name evidence="1" type="ORF">A0J61_02492</name>
</gene>
<comment type="caution">
    <text evidence="1">The sequence shown here is derived from an EMBL/GenBank/DDBJ whole genome shotgun (WGS) entry which is preliminary data.</text>
</comment>
<organism evidence="1 2">
    <name type="scientific">Choanephora cucurbitarum</name>
    <dbReference type="NCBI Taxonomy" id="101091"/>
    <lineage>
        <taxon>Eukaryota</taxon>
        <taxon>Fungi</taxon>
        <taxon>Fungi incertae sedis</taxon>
        <taxon>Mucoromycota</taxon>
        <taxon>Mucoromycotina</taxon>
        <taxon>Mucoromycetes</taxon>
        <taxon>Mucorales</taxon>
        <taxon>Mucorineae</taxon>
        <taxon>Choanephoraceae</taxon>
        <taxon>Choanephoroideae</taxon>
        <taxon>Choanephora</taxon>
    </lineage>
</organism>
<reference evidence="1 2" key="1">
    <citation type="submission" date="2016-03" db="EMBL/GenBank/DDBJ databases">
        <title>Choanephora cucurbitarum.</title>
        <authorList>
            <person name="Min B."/>
            <person name="Park H."/>
            <person name="Park J.-H."/>
            <person name="Shin H.-D."/>
            <person name="Choi I.-G."/>
        </authorList>
    </citation>
    <scope>NUCLEOTIDE SEQUENCE [LARGE SCALE GENOMIC DNA]</scope>
    <source>
        <strain evidence="1 2">KUS-F28377</strain>
    </source>
</reference>
<evidence type="ECO:0000313" key="2">
    <source>
        <dbReference type="Proteomes" id="UP000093000"/>
    </source>
</evidence>
<feature type="non-terminal residue" evidence="1">
    <location>
        <position position="53"/>
    </location>
</feature>
<evidence type="ECO:0000313" key="1">
    <source>
        <dbReference type="EMBL" id="OBZ89452.1"/>
    </source>
</evidence>
<dbReference type="InParanoid" id="A0A1C7NJV4"/>
<dbReference type="EMBL" id="LUGH01000095">
    <property type="protein sequence ID" value="OBZ89452.1"/>
    <property type="molecule type" value="Genomic_DNA"/>
</dbReference>
<dbReference type="Proteomes" id="UP000093000">
    <property type="component" value="Unassembled WGS sequence"/>
</dbReference>
<accession>A0A1C7NJV4</accession>
<name>A0A1C7NJV4_9FUNG</name>
<sequence length="53" mass="5708">MMSAQKALEAGFRIPKLIVENASIMVRPQGAQRSAQKAQGGCRKHLTTLALEA</sequence>
<keyword evidence="2" id="KW-1185">Reference proteome</keyword>
<dbReference type="AlphaFoldDB" id="A0A1C7NJV4"/>
<protein>
    <submittedName>
        <fullName evidence="1">Uncharacterized protein</fullName>
    </submittedName>
</protein>